<comment type="catalytic activity">
    <reaction evidence="9">
        <text>lipid IVA (E. coli) + CMP-3-deoxy-beta-D-manno-octulosonate = alpha-Kdo-(2-&gt;6)-lipid IVA (E. coli) + CMP + H(+)</text>
        <dbReference type="Rhea" id="RHEA:28066"/>
        <dbReference type="ChEBI" id="CHEBI:15378"/>
        <dbReference type="ChEBI" id="CHEBI:58603"/>
        <dbReference type="ChEBI" id="CHEBI:60364"/>
        <dbReference type="ChEBI" id="CHEBI:60377"/>
        <dbReference type="ChEBI" id="CHEBI:85987"/>
        <dbReference type="EC" id="2.4.99.12"/>
    </reaction>
</comment>
<evidence type="ECO:0000313" key="14">
    <source>
        <dbReference type="EMBL" id="GHE03191.1"/>
    </source>
</evidence>
<dbReference type="GO" id="GO:0030313">
    <property type="term" value="C:cell envelope"/>
    <property type="evidence" value="ECO:0007669"/>
    <property type="project" value="UniProtKB-SubCell"/>
</dbReference>
<evidence type="ECO:0000313" key="15">
    <source>
        <dbReference type="Proteomes" id="UP000634647"/>
    </source>
</evidence>
<evidence type="ECO:0000256" key="5">
    <source>
        <dbReference type="ARBA" id="ARBA00019077"/>
    </source>
</evidence>
<evidence type="ECO:0000256" key="1">
    <source>
        <dbReference type="ARBA" id="ARBA00003394"/>
    </source>
</evidence>
<sequence length="785" mass="83715">MEPEARTMRPETGGPHRSALLALYLGFSRLAPPLFRRAQRRRLAQGKEDPARAAERWGHAAGPRPEGPLIWFHAASVGESLSLLGLVDALHGARPDLRVLVTTGTVTSAALMEDRLPAFASHAFAPYDTPGAIRRFLDHWRPDVAIWAESELWPRMVHDTHARGIPMLLINARLSEASAKGWARARGLARAMLGRFDAILAQDDQTARRLTALGAPAARVRVTGTLKEDAAAPDCDPAELARLQALLGARPRWLAASTHPGEEEVAAKAHRAFPDHLLILAPRHPERGAALAAELRAAGWTVAQRAAGEDPGPETRIYLADTLGEMGLWFRLAPISFVGGSLTEVGGHNPYEPAALHSAILHGPHVANFAPIYARLAAADGALEVRDAESLAQALAALSSAGAAQAQAERARDAATEAAGATRTALETILSALDRPGPAEVLVTNLHRRFTGVSATAAAVTARHARQGRAVAPVGQPLPGCPEPMPARAALALSRRPPPGRRFRIWHVRRDPEMALAILARDLLRLPIRTVFTSAAIRRHSALPRWMISRMDAVIATTERAASFVPNTTAIVPHGVDTARFAPASDRAAAWAALGHGGTRGIATVGRIRPEKGTDTFVAAMIRLLPEMPGTTALVIGAAKPRDQPFLDRLKTQVAAAGLSDRILFVGEIPADRMPKTMRALSLLIATPRYEGYGMTPLEAMAAAVPCVLTETGNFEAFIGNADAGRMVPFGDAEAAAEAARALLATGPAAGAAARTRAETLFSLDREADAIWKVYETLWSAPEHP</sequence>
<evidence type="ECO:0000256" key="9">
    <source>
        <dbReference type="ARBA" id="ARBA00049183"/>
    </source>
</evidence>
<dbReference type="Proteomes" id="UP000634647">
    <property type="component" value="Unassembled WGS sequence"/>
</dbReference>
<gene>
    <name evidence="14" type="ORF">GCM10008024_25600</name>
</gene>
<protein>
    <recommendedName>
        <fullName evidence="5">3-deoxy-D-manno-octulosonic acid transferase</fullName>
        <ecNumber evidence="4">2.4.99.12</ecNumber>
    </recommendedName>
    <alternativeName>
        <fullName evidence="8">Lipid IV(A) 3-deoxy-D-manno-octulosonic acid transferase</fullName>
    </alternativeName>
</protein>
<keyword evidence="6" id="KW-0997">Cell inner membrane</keyword>
<comment type="caution">
    <text evidence="14">The sequence shown here is derived from an EMBL/GenBank/DDBJ whole genome shotgun (WGS) entry which is preliminary data.</text>
</comment>
<proteinExistence type="predicted"/>
<dbReference type="GO" id="GO:0005886">
    <property type="term" value="C:plasma membrane"/>
    <property type="evidence" value="ECO:0007669"/>
    <property type="project" value="TreeGrafter"/>
</dbReference>
<evidence type="ECO:0000256" key="11">
    <source>
        <dbReference type="PIRSR" id="PIRSR639901-2"/>
    </source>
</evidence>
<dbReference type="Pfam" id="PF04413">
    <property type="entry name" value="Glycos_transf_N"/>
    <property type="match status" value="1"/>
</dbReference>
<dbReference type="EMBL" id="BNAB01000011">
    <property type="protein sequence ID" value="GHE03191.1"/>
    <property type="molecule type" value="Genomic_DNA"/>
</dbReference>
<name>A0AAN4USJ2_9RHOB</name>
<dbReference type="InterPro" id="IPR039901">
    <property type="entry name" value="Kdotransferase"/>
</dbReference>
<dbReference type="CDD" id="cd03801">
    <property type="entry name" value="GT4_PimA-like"/>
    <property type="match status" value="1"/>
</dbReference>
<dbReference type="Pfam" id="PF00534">
    <property type="entry name" value="Glycos_transf_1"/>
    <property type="match status" value="1"/>
</dbReference>
<dbReference type="SUPFAM" id="SSF53756">
    <property type="entry name" value="UDP-Glycosyltransferase/glycogen phosphorylase"/>
    <property type="match status" value="2"/>
</dbReference>
<dbReference type="PANTHER" id="PTHR42755:SF1">
    <property type="entry name" value="3-DEOXY-D-MANNO-OCTULOSONIC ACID TRANSFERASE, MITOCHONDRIAL-RELATED"/>
    <property type="match status" value="1"/>
</dbReference>
<dbReference type="InterPro" id="IPR038107">
    <property type="entry name" value="Glycos_transf_N_sf"/>
</dbReference>
<evidence type="ECO:0000259" key="13">
    <source>
        <dbReference type="Pfam" id="PF04413"/>
    </source>
</evidence>
<keyword evidence="7" id="KW-0808">Transferase</keyword>
<evidence type="ECO:0000256" key="7">
    <source>
        <dbReference type="ARBA" id="ARBA00022679"/>
    </source>
</evidence>
<dbReference type="Gene3D" id="3.40.50.2000">
    <property type="entry name" value="Glycogen Phosphorylase B"/>
    <property type="match status" value="3"/>
</dbReference>
<keyword evidence="6" id="KW-1003">Cell membrane</keyword>
<dbReference type="AlphaFoldDB" id="A0AAN4USJ2"/>
<evidence type="ECO:0000256" key="10">
    <source>
        <dbReference type="PIRSR" id="PIRSR639901-1"/>
    </source>
</evidence>
<dbReference type="PANTHER" id="PTHR42755">
    <property type="entry name" value="3-DEOXY-MANNO-OCTULOSONATE CYTIDYLYLTRANSFERASE"/>
    <property type="match status" value="1"/>
</dbReference>
<evidence type="ECO:0000256" key="2">
    <source>
        <dbReference type="ARBA" id="ARBA00004196"/>
    </source>
</evidence>
<reference evidence="14" key="1">
    <citation type="journal article" date="2014" name="Int. J. Syst. Evol. Microbiol.">
        <title>Complete genome sequence of Corynebacterium casei LMG S-19264T (=DSM 44701T), isolated from a smear-ripened cheese.</title>
        <authorList>
            <consortium name="US DOE Joint Genome Institute (JGI-PGF)"/>
            <person name="Walter F."/>
            <person name="Albersmeier A."/>
            <person name="Kalinowski J."/>
            <person name="Ruckert C."/>
        </authorList>
    </citation>
    <scope>NUCLEOTIDE SEQUENCE</scope>
    <source>
        <strain evidence="14">CGMCC 1.10859</strain>
    </source>
</reference>
<dbReference type="InterPro" id="IPR001296">
    <property type="entry name" value="Glyco_trans_1"/>
</dbReference>
<dbReference type="EC" id="2.4.99.12" evidence="4"/>
<evidence type="ECO:0000259" key="12">
    <source>
        <dbReference type="Pfam" id="PF00534"/>
    </source>
</evidence>
<keyword evidence="6" id="KW-0472">Membrane</keyword>
<comment type="subcellular location">
    <subcellularLocation>
        <location evidence="2">Cell envelope</location>
    </subcellularLocation>
</comment>
<evidence type="ECO:0000256" key="4">
    <source>
        <dbReference type="ARBA" id="ARBA00012621"/>
    </source>
</evidence>
<dbReference type="InterPro" id="IPR007507">
    <property type="entry name" value="Glycos_transf_N"/>
</dbReference>
<accession>A0AAN4USJ2</accession>
<reference evidence="14" key="2">
    <citation type="submission" date="2023-06" db="EMBL/GenBank/DDBJ databases">
        <authorList>
            <person name="Sun Q."/>
            <person name="Zhou Y."/>
        </authorList>
    </citation>
    <scope>NUCLEOTIDE SEQUENCE</scope>
    <source>
        <strain evidence="14">CGMCC 1.10859</strain>
    </source>
</reference>
<feature type="active site" description="Proton acceptor" evidence="10">
    <location>
        <position position="79"/>
    </location>
</feature>
<dbReference type="GO" id="GO:0009245">
    <property type="term" value="P:lipid A biosynthetic process"/>
    <property type="evidence" value="ECO:0007669"/>
    <property type="project" value="TreeGrafter"/>
</dbReference>
<evidence type="ECO:0000256" key="8">
    <source>
        <dbReference type="ARBA" id="ARBA00031445"/>
    </source>
</evidence>
<comment type="pathway">
    <text evidence="3">Bacterial outer membrane biogenesis; LPS core biosynthesis.</text>
</comment>
<organism evidence="14 15">
    <name type="scientific">Allgaiera indica</name>
    <dbReference type="NCBI Taxonomy" id="765699"/>
    <lineage>
        <taxon>Bacteria</taxon>
        <taxon>Pseudomonadati</taxon>
        <taxon>Pseudomonadota</taxon>
        <taxon>Alphaproteobacteria</taxon>
        <taxon>Rhodobacterales</taxon>
        <taxon>Paracoccaceae</taxon>
        <taxon>Allgaiera</taxon>
    </lineage>
</organism>
<evidence type="ECO:0000256" key="6">
    <source>
        <dbReference type="ARBA" id="ARBA00022519"/>
    </source>
</evidence>
<feature type="site" description="Transition state stabilizer" evidence="11">
    <location>
        <position position="149"/>
    </location>
</feature>
<evidence type="ECO:0000256" key="3">
    <source>
        <dbReference type="ARBA" id="ARBA00004713"/>
    </source>
</evidence>
<dbReference type="GO" id="GO:0043842">
    <property type="term" value="F:Kdo transferase activity"/>
    <property type="evidence" value="ECO:0007669"/>
    <property type="project" value="UniProtKB-EC"/>
</dbReference>
<feature type="domain" description="3-deoxy-D-manno-octulosonic-acid transferase N-terminal" evidence="13">
    <location>
        <begin position="52"/>
        <end position="229"/>
    </location>
</feature>
<feature type="site" description="Transition state stabilizer" evidence="11">
    <location>
        <position position="227"/>
    </location>
</feature>
<dbReference type="Gene3D" id="3.40.50.11720">
    <property type="entry name" value="3-Deoxy-D-manno-octulosonic-acid transferase, N-terminal domain"/>
    <property type="match status" value="1"/>
</dbReference>
<comment type="function">
    <text evidence="1">Involved in lipopolysaccharide (LPS) biosynthesis. Catalyzes the transfer of 3-deoxy-D-manno-octulosonate (Kdo) residue(s) from CMP-Kdo to lipid IV(A), the tetraacyldisaccharide-1,4'-bisphosphate precursor of lipid A.</text>
</comment>
<feature type="domain" description="Glycosyl transferase family 1" evidence="12">
    <location>
        <begin position="602"/>
        <end position="746"/>
    </location>
</feature>